<reference evidence="1 2" key="1">
    <citation type="submission" date="2019-06" db="EMBL/GenBank/DDBJ databases">
        <title>Erythrobacter insulae sp. nov., isolated from a tidal flat.</title>
        <authorList>
            <person name="Yoon J.-H."/>
        </authorList>
    </citation>
    <scope>NUCLEOTIDE SEQUENCE [LARGE SCALE GENOMIC DNA]</scope>
    <source>
        <strain evidence="1 2">JBTF-M21</strain>
    </source>
</reference>
<keyword evidence="1" id="KW-0378">Hydrolase</keyword>
<sequence>MVESILEDTQEVLLQGDPPLAAFLGVPADPLGLVIFAHGSGSGRFSPRNNYVAKTLRDAGLATLLLDLLSPSEERDRDNVFDIVLLASRLKRATDWAAQFQATRDLRPAYFGSSTGAGAALRAAAGDRRIASVVSRGGRPDLAGSASLGAVTAPTLLIVGSLDGQVIELNKAAADTLTCPHKLTIVQGASHLFEEPGTLDQVVDLAGGWFRSNFAASIEPKSRAGSQSGK</sequence>
<proteinExistence type="predicted"/>
<dbReference type="EMBL" id="VHJK01000001">
    <property type="protein sequence ID" value="TRD12126.1"/>
    <property type="molecule type" value="Genomic_DNA"/>
</dbReference>
<dbReference type="GO" id="GO:0016787">
    <property type="term" value="F:hydrolase activity"/>
    <property type="evidence" value="ECO:0007669"/>
    <property type="project" value="UniProtKB-KW"/>
</dbReference>
<dbReference type="Proteomes" id="UP000316343">
    <property type="component" value="Unassembled WGS sequence"/>
</dbReference>
<dbReference type="AlphaFoldDB" id="A0A547PDA5"/>
<dbReference type="InterPro" id="IPR029058">
    <property type="entry name" value="AB_hydrolase_fold"/>
</dbReference>
<name>A0A547PDA5_9SPHN</name>
<evidence type="ECO:0000313" key="2">
    <source>
        <dbReference type="Proteomes" id="UP000316343"/>
    </source>
</evidence>
<dbReference type="Gene3D" id="3.40.50.1820">
    <property type="entry name" value="alpha/beta hydrolase"/>
    <property type="match status" value="1"/>
</dbReference>
<gene>
    <name evidence="1" type="ORF">FGU71_09820</name>
</gene>
<dbReference type="SUPFAM" id="SSF53474">
    <property type="entry name" value="alpha/beta-Hydrolases"/>
    <property type="match status" value="1"/>
</dbReference>
<accession>A0A547PDA5</accession>
<protein>
    <submittedName>
        <fullName evidence="1">Alpha/beta hydrolase</fullName>
    </submittedName>
</protein>
<evidence type="ECO:0000313" key="1">
    <source>
        <dbReference type="EMBL" id="TRD12126.1"/>
    </source>
</evidence>
<keyword evidence="2" id="KW-1185">Reference proteome</keyword>
<comment type="caution">
    <text evidence="1">The sequence shown here is derived from an EMBL/GenBank/DDBJ whole genome shotgun (WGS) entry which is preliminary data.</text>
</comment>
<organism evidence="1 2">
    <name type="scientific">Erythrobacter insulae</name>
    <dbReference type="NCBI Taxonomy" id="2584124"/>
    <lineage>
        <taxon>Bacteria</taxon>
        <taxon>Pseudomonadati</taxon>
        <taxon>Pseudomonadota</taxon>
        <taxon>Alphaproteobacteria</taxon>
        <taxon>Sphingomonadales</taxon>
        <taxon>Erythrobacteraceae</taxon>
        <taxon>Erythrobacter/Porphyrobacter group</taxon>
        <taxon>Erythrobacter</taxon>
    </lineage>
</organism>
<dbReference type="RefSeq" id="WP_142788399.1">
    <property type="nucleotide sequence ID" value="NZ_VHJK01000001.1"/>
</dbReference>
<dbReference type="OrthoDB" id="9810066at2"/>